<feature type="chain" id="PRO_5004251441" description="PiggyBac transposable element-derived protein 4 C-terminal zinc-ribbon domain-containing protein" evidence="1">
    <location>
        <begin position="26"/>
        <end position="124"/>
    </location>
</feature>
<dbReference type="AlphaFoldDB" id="Q572E1"/>
<evidence type="ECO:0008006" key="3">
    <source>
        <dbReference type="Google" id="ProtNLM"/>
    </source>
</evidence>
<proteinExistence type="predicted"/>
<name>Q572E1_PHYIN</name>
<accession>Q572E1</accession>
<evidence type="ECO:0000256" key="1">
    <source>
        <dbReference type="SAM" id="SignalP"/>
    </source>
</evidence>
<organism evidence="2">
    <name type="scientific">Phytophthora infestans</name>
    <name type="common">Potato late blight agent</name>
    <name type="synonym">Botrytis infestans</name>
    <dbReference type="NCBI Taxonomy" id="4787"/>
    <lineage>
        <taxon>Eukaryota</taxon>
        <taxon>Sar</taxon>
        <taxon>Stramenopiles</taxon>
        <taxon>Oomycota</taxon>
        <taxon>Peronosporomycetes</taxon>
        <taxon>Peronosporales</taxon>
        <taxon>Peronosporaceae</taxon>
        <taxon>Phytophthora</taxon>
    </lineage>
</organism>
<keyword evidence="1" id="KW-0732">Signal</keyword>
<feature type="signal peptide" evidence="1">
    <location>
        <begin position="1"/>
        <end position="25"/>
    </location>
</feature>
<reference evidence="2" key="1">
    <citation type="journal article" date="2005" name="Proc. Natl. Acad. Sci. U.S.A.">
        <title>An ancestral oomycete locus contains late blight avirulence gene Avr3a, encoding a protein that is recognized in the host cytoplasm.</title>
        <authorList>
            <person name="Armstrong M.R."/>
            <person name="Whisson S.C."/>
            <person name="Pritchard L."/>
            <person name="Bos J.I.B."/>
            <person name="Venter E."/>
            <person name="Avrova A.O."/>
            <person name="Rehmany A.P."/>
            <person name="Bohme U."/>
            <person name="Brooks K."/>
            <person name="Cherevach I."/>
            <person name="Hamlin N."/>
            <person name="White B."/>
            <person name="Fraser A."/>
            <person name="Lord A."/>
            <person name="Quail M.A."/>
            <person name="Churcher C."/>
            <person name="Hall N."/>
            <person name="Berriman M."/>
            <person name="Kamoun S."/>
            <person name="Beyon J.L."/>
            <person name="Birch P.R.J."/>
        </authorList>
    </citation>
    <scope>NUCLEOTIDE SEQUENCE</scope>
</reference>
<protein>
    <recommendedName>
        <fullName evidence="3">PiggyBac transposable element-derived protein 4 C-terminal zinc-ribbon domain-containing protein</fullName>
    </recommendedName>
</protein>
<evidence type="ECO:0000313" key="2">
    <source>
        <dbReference type="EMBL" id="CAI72337.1"/>
    </source>
</evidence>
<gene>
    <name evidence="2" type="ORF">PI49.0450</name>
</gene>
<sequence>MAGTPAMSRGDWFCILQNQLLLLKAADFAGVDVTPPANSQKHRRTPVRLSHALEQSEDWVTVSGVQKRRQRSCKVCALLRSNPKQKSYATKFICERCSVDSAKCWLCNTIRHSFKGEAKTCFAI</sequence>
<dbReference type="EMBL" id="AJ893357">
    <property type="protein sequence ID" value="CAI72337.1"/>
    <property type="molecule type" value="Genomic_DNA"/>
</dbReference>